<dbReference type="Proteomes" id="UP001233172">
    <property type="component" value="Unassembled WGS sequence"/>
</dbReference>
<comment type="caution">
    <text evidence="2">The sequence shown here is derived from an EMBL/GenBank/DDBJ whole genome shotgun (WGS) entry which is preliminary data.</text>
</comment>
<evidence type="ECO:0000256" key="1">
    <source>
        <dbReference type="SAM" id="MobiDB-lite"/>
    </source>
</evidence>
<feature type="region of interest" description="Disordered" evidence="1">
    <location>
        <begin position="1"/>
        <end position="36"/>
    </location>
</feature>
<protein>
    <submittedName>
        <fullName evidence="2">Uncharacterized protein</fullName>
    </submittedName>
</protein>
<organism evidence="2 3">
    <name type="scientific">Biomphalaria pfeifferi</name>
    <name type="common">Bloodfluke planorb</name>
    <name type="synonym">Freshwater snail</name>
    <dbReference type="NCBI Taxonomy" id="112525"/>
    <lineage>
        <taxon>Eukaryota</taxon>
        <taxon>Metazoa</taxon>
        <taxon>Spiralia</taxon>
        <taxon>Lophotrochozoa</taxon>
        <taxon>Mollusca</taxon>
        <taxon>Gastropoda</taxon>
        <taxon>Heterobranchia</taxon>
        <taxon>Euthyneura</taxon>
        <taxon>Panpulmonata</taxon>
        <taxon>Hygrophila</taxon>
        <taxon>Lymnaeoidea</taxon>
        <taxon>Planorbidae</taxon>
        <taxon>Biomphalaria</taxon>
    </lineage>
</organism>
<name>A0AAD8BWF2_BIOPF</name>
<proteinExistence type="predicted"/>
<dbReference type="EMBL" id="JASAOG010000032">
    <property type="protein sequence ID" value="KAK0061050.1"/>
    <property type="molecule type" value="Genomic_DNA"/>
</dbReference>
<evidence type="ECO:0000313" key="3">
    <source>
        <dbReference type="Proteomes" id="UP001233172"/>
    </source>
</evidence>
<keyword evidence="3" id="KW-1185">Reference proteome</keyword>
<gene>
    <name evidence="2" type="ORF">Bpfe_009578</name>
</gene>
<accession>A0AAD8BWF2</accession>
<reference evidence="2" key="2">
    <citation type="submission" date="2023-04" db="EMBL/GenBank/DDBJ databases">
        <authorList>
            <person name="Bu L."/>
            <person name="Lu L."/>
            <person name="Laidemitt M.R."/>
            <person name="Zhang S.M."/>
            <person name="Mutuku M."/>
            <person name="Mkoji G."/>
            <person name="Steinauer M."/>
            <person name="Loker E.S."/>
        </authorList>
    </citation>
    <scope>NUCLEOTIDE SEQUENCE</scope>
    <source>
        <strain evidence="2">KasaAsao</strain>
        <tissue evidence="2">Whole Snail</tissue>
    </source>
</reference>
<reference evidence="2" key="1">
    <citation type="journal article" date="2023" name="PLoS Negl. Trop. Dis.">
        <title>A genome sequence for Biomphalaria pfeifferi, the major vector snail for the human-infecting parasite Schistosoma mansoni.</title>
        <authorList>
            <person name="Bu L."/>
            <person name="Lu L."/>
            <person name="Laidemitt M.R."/>
            <person name="Zhang S.M."/>
            <person name="Mutuku M."/>
            <person name="Mkoji G."/>
            <person name="Steinauer M."/>
            <person name="Loker E.S."/>
        </authorList>
    </citation>
    <scope>NUCLEOTIDE SEQUENCE</scope>
    <source>
        <strain evidence="2">KasaAsao</strain>
    </source>
</reference>
<evidence type="ECO:0000313" key="2">
    <source>
        <dbReference type="EMBL" id="KAK0061050.1"/>
    </source>
</evidence>
<dbReference type="AlphaFoldDB" id="A0AAD8BWF2"/>
<feature type="compositionally biased region" description="Polar residues" evidence="1">
    <location>
        <begin position="24"/>
        <end position="35"/>
    </location>
</feature>
<sequence length="50" mass="5533">MERKSRKTRKQNEGSTYHDLSVLATLSSPKQNDGSTYHDLSVLATLSSPP</sequence>
<feature type="non-terminal residue" evidence="2">
    <location>
        <position position="50"/>
    </location>
</feature>